<gene>
    <name evidence="1" type="ORF">AVEN_233677_1</name>
</gene>
<reference evidence="1 2" key="1">
    <citation type="journal article" date="2019" name="Sci. Rep.">
        <title>Orb-weaving spider Araneus ventricosus genome elucidates the spidroin gene catalogue.</title>
        <authorList>
            <person name="Kono N."/>
            <person name="Nakamura H."/>
            <person name="Ohtoshi R."/>
            <person name="Moran D.A.P."/>
            <person name="Shinohara A."/>
            <person name="Yoshida Y."/>
            <person name="Fujiwara M."/>
            <person name="Mori M."/>
            <person name="Tomita M."/>
            <person name="Arakawa K."/>
        </authorList>
    </citation>
    <scope>NUCLEOTIDE SEQUENCE [LARGE SCALE GENOMIC DNA]</scope>
</reference>
<accession>A0A4Y2MAG9</accession>
<dbReference type="AlphaFoldDB" id="A0A4Y2MAG9"/>
<keyword evidence="2" id="KW-1185">Reference proteome</keyword>
<sequence length="116" mass="14130">MHYIPYQHLYEAHLTSLFRLQISLLPNLTTIQPQVVEKKTTGRPTPQNFSIKTKRIWMKFQKFQKYRSIKVILKSTWLVRKQNSVWEQHFAYWETTNRYISDRPNLMIITRCTELN</sequence>
<evidence type="ECO:0000313" key="2">
    <source>
        <dbReference type="Proteomes" id="UP000499080"/>
    </source>
</evidence>
<organism evidence="1 2">
    <name type="scientific">Araneus ventricosus</name>
    <name type="common">Orbweaver spider</name>
    <name type="synonym">Epeira ventricosa</name>
    <dbReference type="NCBI Taxonomy" id="182803"/>
    <lineage>
        <taxon>Eukaryota</taxon>
        <taxon>Metazoa</taxon>
        <taxon>Ecdysozoa</taxon>
        <taxon>Arthropoda</taxon>
        <taxon>Chelicerata</taxon>
        <taxon>Arachnida</taxon>
        <taxon>Araneae</taxon>
        <taxon>Araneomorphae</taxon>
        <taxon>Entelegynae</taxon>
        <taxon>Araneoidea</taxon>
        <taxon>Araneidae</taxon>
        <taxon>Araneus</taxon>
    </lineage>
</organism>
<protein>
    <submittedName>
        <fullName evidence="1">Uncharacterized protein</fullName>
    </submittedName>
</protein>
<proteinExistence type="predicted"/>
<dbReference type="EMBL" id="BGPR01007009">
    <property type="protein sequence ID" value="GBN23553.1"/>
    <property type="molecule type" value="Genomic_DNA"/>
</dbReference>
<evidence type="ECO:0000313" key="1">
    <source>
        <dbReference type="EMBL" id="GBN23553.1"/>
    </source>
</evidence>
<comment type="caution">
    <text evidence="1">The sequence shown here is derived from an EMBL/GenBank/DDBJ whole genome shotgun (WGS) entry which is preliminary data.</text>
</comment>
<name>A0A4Y2MAG9_ARAVE</name>
<dbReference type="Proteomes" id="UP000499080">
    <property type="component" value="Unassembled WGS sequence"/>
</dbReference>